<name>E8N708_MICTS</name>
<reference key="2">
    <citation type="submission" date="2011-02" db="EMBL/GenBank/DDBJ databases">
        <title>Genome sequence of Microbacterium testaceum StLB037.</title>
        <authorList>
            <person name="Morohoshi T."/>
            <person name="Wang W.Z."/>
            <person name="Someya N."/>
            <person name="Ikeda T."/>
        </authorList>
    </citation>
    <scope>NUCLEOTIDE SEQUENCE</scope>
    <source>
        <strain>StLB037</strain>
    </source>
</reference>
<protein>
    <submittedName>
        <fullName evidence="1">Uncharacterized protein</fullName>
    </submittedName>
</protein>
<reference evidence="1 2" key="1">
    <citation type="journal article" date="2011" name="J. Bacteriol.">
        <title>Genome sequence of Microbacterium testaceum StLB037, an N-acylhomoserine lactone-degrading bacterium isolated from potato leaves.</title>
        <authorList>
            <person name="Morohoshi T."/>
            <person name="Wang W.-Z."/>
            <person name="Someya N."/>
            <person name="Ikeda T."/>
        </authorList>
    </citation>
    <scope>NUCLEOTIDE SEQUENCE [LARGE SCALE GENOMIC DNA]</scope>
    <source>
        <strain evidence="1 2">StLB037</strain>
    </source>
</reference>
<evidence type="ECO:0000313" key="1">
    <source>
        <dbReference type="EMBL" id="BAJ74225.1"/>
    </source>
</evidence>
<evidence type="ECO:0000313" key="2">
    <source>
        <dbReference type="Proteomes" id="UP000008975"/>
    </source>
</evidence>
<dbReference type="EMBL" id="AP012052">
    <property type="protein sequence ID" value="BAJ74225.1"/>
    <property type="molecule type" value="Genomic_DNA"/>
</dbReference>
<dbReference type="HOGENOM" id="CLU_2618100_0_0_11"/>
<gene>
    <name evidence="1" type="ordered locus">MTES_1261</name>
</gene>
<dbReference type="STRING" id="979556.MTES_1261"/>
<dbReference type="KEGG" id="mts:MTES_1261"/>
<sequence length="78" mass="8741">MAPAWEMERIPAPVAELLAARSPIVVKKRRAGAERREISPWRSPNRALQVNDSHLCALVSPLMQRGPTGWLDITDVRT</sequence>
<proteinExistence type="predicted"/>
<accession>E8N708</accession>
<organism evidence="1 2">
    <name type="scientific">Microbacterium testaceum (strain StLB037)</name>
    <dbReference type="NCBI Taxonomy" id="979556"/>
    <lineage>
        <taxon>Bacteria</taxon>
        <taxon>Bacillati</taxon>
        <taxon>Actinomycetota</taxon>
        <taxon>Actinomycetes</taxon>
        <taxon>Micrococcales</taxon>
        <taxon>Microbacteriaceae</taxon>
        <taxon>Microbacterium</taxon>
    </lineage>
</organism>
<dbReference type="Proteomes" id="UP000008975">
    <property type="component" value="Chromosome"/>
</dbReference>
<dbReference type="AlphaFoldDB" id="E8N708"/>